<evidence type="ECO:0000256" key="1">
    <source>
        <dbReference type="SAM" id="SignalP"/>
    </source>
</evidence>
<dbReference type="InParanoid" id="A0A251UA89"/>
<keyword evidence="3" id="KW-1185">Reference proteome</keyword>
<reference evidence="2" key="1">
    <citation type="submission" date="2017-02" db="EMBL/GenBank/DDBJ databases">
        <title>Sunflower complete genome.</title>
        <authorList>
            <person name="Langlade N."/>
            <person name="Munos S."/>
        </authorList>
    </citation>
    <scope>NUCLEOTIDE SEQUENCE [LARGE SCALE GENOMIC DNA]</scope>
    <source>
        <tissue evidence="2">Leaves</tissue>
    </source>
</reference>
<feature type="chain" id="PRO_5013236443" evidence="1">
    <location>
        <begin position="33"/>
        <end position="92"/>
    </location>
</feature>
<evidence type="ECO:0000313" key="3">
    <source>
        <dbReference type="Proteomes" id="UP000215914"/>
    </source>
</evidence>
<evidence type="ECO:0000313" key="2">
    <source>
        <dbReference type="EMBL" id="OTG20255.1"/>
    </source>
</evidence>
<organism evidence="2 3">
    <name type="scientific">Helianthus annuus</name>
    <name type="common">Common sunflower</name>
    <dbReference type="NCBI Taxonomy" id="4232"/>
    <lineage>
        <taxon>Eukaryota</taxon>
        <taxon>Viridiplantae</taxon>
        <taxon>Streptophyta</taxon>
        <taxon>Embryophyta</taxon>
        <taxon>Tracheophyta</taxon>
        <taxon>Spermatophyta</taxon>
        <taxon>Magnoliopsida</taxon>
        <taxon>eudicotyledons</taxon>
        <taxon>Gunneridae</taxon>
        <taxon>Pentapetalae</taxon>
        <taxon>asterids</taxon>
        <taxon>campanulids</taxon>
        <taxon>Asterales</taxon>
        <taxon>Asteraceae</taxon>
        <taxon>Asteroideae</taxon>
        <taxon>Heliantheae alliance</taxon>
        <taxon>Heliantheae</taxon>
        <taxon>Helianthus</taxon>
    </lineage>
</organism>
<protein>
    <submittedName>
        <fullName evidence="2">Uncharacterized protein</fullName>
    </submittedName>
</protein>
<dbReference type="AlphaFoldDB" id="A0A251UA89"/>
<name>A0A251UA89_HELAN</name>
<keyword evidence="1" id="KW-0732">Signal</keyword>
<dbReference type="EMBL" id="CM007896">
    <property type="protein sequence ID" value="OTG20255.1"/>
    <property type="molecule type" value="Genomic_DNA"/>
</dbReference>
<accession>A0A251UA89</accession>
<proteinExistence type="predicted"/>
<feature type="signal peptide" evidence="1">
    <location>
        <begin position="1"/>
        <end position="32"/>
    </location>
</feature>
<sequence length="92" mass="10447">MQLVPVSVGRGSILRIWLYFHRLLLWSSFIETVPMEIGQNPIDIDKTIKILEPDKTSGSGWHLSGKERVIFRQPSPKRKALLGSTIQDGCCR</sequence>
<dbReference type="Proteomes" id="UP000215914">
    <property type="component" value="Chromosome 7"/>
</dbReference>
<gene>
    <name evidence="2" type="ORF">HannXRQ_Chr07g0191051</name>
</gene>